<evidence type="ECO:0000313" key="1">
    <source>
        <dbReference type="EnsemblMetazoa" id="CLYHEMP017693.1"/>
    </source>
</evidence>
<organism evidence="1 2">
    <name type="scientific">Clytia hemisphaerica</name>
    <dbReference type="NCBI Taxonomy" id="252671"/>
    <lineage>
        <taxon>Eukaryota</taxon>
        <taxon>Metazoa</taxon>
        <taxon>Cnidaria</taxon>
        <taxon>Hydrozoa</taxon>
        <taxon>Hydroidolina</taxon>
        <taxon>Leptothecata</taxon>
        <taxon>Obeliida</taxon>
        <taxon>Clytiidae</taxon>
        <taxon>Clytia</taxon>
    </lineage>
</organism>
<sequence length="253" mass="28906">DRSLSYPIFAEEESYTHFSGRVKRGKPIPDSFKTFIRGVLKDTEKEERNIELLEIDLNSPRPCFDKIRSLEQPIKKLIVNTKTDHPEHFYDDLVRQYISVNVLSGEIGDHQITFIVNPDTEEWMPLTLKLKAILTSAKLNYREVLVTEENGKSVLMVVGRTTKPSKRFTATNGHYLEEINKLDGCVNGLFVHIFNNNGNTISEILNNVNNSIVLIDNDLKELEIAYSLSTDDVNFEQDVLESLESNETVNKTT</sequence>
<proteinExistence type="predicted"/>
<dbReference type="EnsemblMetazoa" id="CLYHEMT017693.1">
    <property type="protein sequence ID" value="CLYHEMP017693.1"/>
    <property type="gene ID" value="CLYHEMG017693"/>
</dbReference>
<dbReference type="AlphaFoldDB" id="A0A7M5X557"/>
<keyword evidence="2" id="KW-1185">Reference proteome</keyword>
<name>A0A7M5X557_9CNID</name>
<reference evidence="1" key="1">
    <citation type="submission" date="2021-01" db="UniProtKB">
        <authorList>
            <consortium name="EnsemblMetazoa"/>
        </authorList>
    </citation>
    <scope>IDENTIFICATION</scope>
</reference>
<dbReference type="Proteomes" id="UP000594262">
    <property type="component" value="Unplaced"/>
</dbReference>
<protein>
    <submittedName>
        <fullName evidence="1">Uncharacterized protein</fullName>
    </submittedName>
</protein>
<evidence type="ECO:0000313" key="2">
    <source>
        <dbReference type="Proteomes" id="UP000594262"/>
    </source>
</evidence>
<accession>A0A7M5X557</accession>